<keyword evidence="1" id="KW-0175">Coiled coil</keyword>
<feature type="compositionally biased region" description="Low complexity" evidence="2">
    <location>
        <begin position="72"/>
        <end position="81"/>
    </location>
</feature>
<proteinExistence type="predicted"/>
<evidence type="ECO:0000256" key="1">
    <source>
        <dbReference type="SAM" id="Coils"/>
    </source>
</evidence>
<gene>
    <name evidence="4" type="ORF">ZEAMMB73_Zm00001d045473</name>
</gene>
<organism evidence="4">
    <name type="scientific">Zea mays</name>
    <name type="common">Maize</name>
    <dbReference type="NCBI Taxonomy" id="4577"/>
    <lineage>
        <taxon>Eukaryota</taxon>
        <taxon>Viridiplantae</taxon>
        <taxon>Streptophyta</taxon>
        <taxon>Embryophyta</taxon>
        <taxon>Tracheophyta</taxon>
        <taxon>Spermatophyta</taxon>
        <taxon>Magnoliopsida</taxon>
        <taxon>Liliopsida</taxon>
        <taxon>Poales</taxon>
        <taxon>Poaceae</taxon>
        <taxon>PACMAD clade</taxon>
        <taxon>Panicoideae</taxon>
        <taxon>Andropogonodae</taxon>
        <taxon>Andropogoneae</taxon>
        <taxon>Tripsacinae</taxon>
        <taxon>Zea</taxon>
    </lineage>
</organism>
<evidence type="ECO:0000259" key="3">
    <source>
        <dbReference type="Pfam" id="PF04937"/>
    </source>
</evidence>
<dbReference type="SUPFAM" id="SSF53098">
    <property type="entry name" value="Ribonuclease H-like"/>
    <property type="match status" value="1"/>
</dbReference>
<name>A0A1D6NW43_MAIZE</name>
<feature type="coiled-coil region" evidence="1">
    <location>
        <begin position="403"/>
        <end position="430"/>
    </location>
</feature>
<feature type="compositionally biased region" description="Acidic residues" evidence="2">
    <location>
        <begin position="535"/>
        <end position="552"/>
    </location>
</feature>
<sequence>MSQKVTDGRIRRARGKKLRLFVEKEVSATRHGYQSARIPLDEEAQIDMAMRNSLRDSFSTLEHDSCSPFDKSAGSASGAASCSTGKQSRLSRYYKNTQDTSRGPFDIDLARSRTQVQPRIDVMLERGHKEKLGITLAKWFHANDIPGRKADCPYFRSALKLAQQLGDGVPIPGGREIDGPLLDMNYANMEAHMAKFKEDWKDYGVTVMCDSWTGPTMMSIINFMIFYNGCMFFHKLHAMMREKIGGELVRWNATRFGTVFIFLQSFFDRKDKFKLWMASADWENCKWAGEEDHDFTYDCLTKNKWWTDMEKVLKVVSPIYSVLRLADQQKSVSISSFLPKMMSDMVKIRANLGDDPINRNMCDRLMQVINRRLDYMLNGTLMLAESKLGYLEEKRLKIQHLMAAQVQLRIQHYETDMESLEQMKNSKDRNIDPCSIMIDVAMYDEGNPIMEWLCSSRSESLPTLDENDEPESPNRPSGFVLEELGGLNEEEMVLLNSRIGSRRKNVRKRKVAEEDIGDDFLSDSSEGAGSPTYDESGDSESNDGGGDDEDGDPSGPSSAARPPTHNGPGQDEQPAALRPSSKRQKKLSIKGLYMLEKVKYI</sequence>
<dbReference type="InterPro" id="IPR007021">
    <property type="entry name" value="DUF659"/>
</dbReference>
<dbReference type="AlphaFoldDB" id="A0A1D6NW43"/>
<dbReference type="ExpressionAtlas" id="A0A1D6NW43">
    <property type="expression patterns" value="baseline and differential"/>
</dbReference>
<evidence type="ECO:0000313" key="4">
    <source>
        <dbReference type="EMBL" id="AQL02335.1"/>
    </source>
</evidence>
<reference evidence="4" key="1">
    <citation type="submission" date="2015-12" db="EMBL/GenBank/DDBJ databases">
        <title>Update maize B73 reference genome by single molecule sequencing technologies.</title>
        <authorList>
            <consortium name="Maize Genome Sequencing Project"/>
            <person name="Ware D."/>
        </authorList>
    </citation>
    <scope>NUCLEOTIDE SEQUENCE</scope>
    <source>
        <tissue evidence="4">Seedling</tissue>
    </source>
</reference>
<accession>A0A1D6NW43</accession>
<dbReference type="EMBL" id="CM000785">
    <property type="protein sequence ID" value="AQL02335.1"/>
    <property type="molecule type" value="Genomic_DNA"/>
</dbReference>
<dbReference type="PANTHER" id="PTHR46951">
    <property type="entry name" value="BED-TYPE DOMAIN-CONTAINING PROTEIN"/>
    <property type="match status" value="1"/>
</dbReference>
<evidence type="ECO:0000256" key="2">
    <source>
        <dbReference type="SAM" id="MobiDB-lite"/>
    </source>
</evidence>
<protein>
    <recommendedName>
        <fullName evidence="3">DUF659 domain-containing protein</fullName>
    </recommendedName>
</protein>
<feature type="region of interest" description="Disordered" evidence="2">
    <location>
        <begin position="460"/>
        <end position="480"/>
    </location>
</feature>
<feature type="region of interest" description="Disordered" evidence="2">
    <location>
        <begin position="517"/>
        <end position="588"/>
    </location>
</feature>
<feature type="region of interest" description="Disordered" evidence="2">
    <location>
        <begin position="69"/>
        <end position="89"/>
    </location>
</feature>
<dbReference type="Pfam" id="PF04937">
    <property type="entry name" value="DUF659"/>
    <property type="match status" value="1"/>
</dbReference>
<dbReference type="InterPro" id="IPR012337">
    <property type="entry name" value="RNaseH-like_sf"/>
</dbReference>
<feature type="domain" description="DUF659" evidence="3">
    <location>
        <begin position="175"/>
        <end position="235"/>
    </location>
</feature>
<dbReference type="PANTHER" id="PTHR46951:SF2">
    <property type="entry name" value="BED-TYPE DOMAIN-CONTAINING PROTEIN"/>
    <property type="match status" value="1"/>
</dbReference>